<keyword evidence="1" id="KW-0732">Signal</keyword>
<organism evidence="2 3">
    <name type="scientific">Candidatus Polarisedimenticola svalbardensis</name>
    <dbReference type="NCBI Taxonomy" id="2886004"/>
    <lineage>
        <taxon>Bacteria</taxon>
        <taxon>Pseudomonadati</taxon>
        <taxon>Acidobacteriota</taxon>
        <taxon>Candidatus Polarisedimenticolia</taxon>
        <taxon>Candidatus Polarisedimenticolales</taxon>
        <taxon>Candidatus Polarisedimenticolaceae</taxon>
        <taxon>Candidatus Polarisedimenticola</taxon>
    </lineage>
</organism>
<reference evidence="2 3" key="1">
    <citation type="submission" date="2020-08" db="EMBL/GenBank/DDBJ databases">
        <title>Acidobacteriota in marine sediments use diverse sulfur dissimilation pathways.</title>
        <authorList>
            <person name="Wasmund K."/>
        </authorList>
    </citation>
    <scope>NUCLEOTIDE SEQUENCE [LARGE SCALE GENOMIC DNA]</scope>
    <source>
        <strain evidence="2">MAG AM4</strain>
    </source>
</reference>
<accession>A0A8J6XXJ0</accession>
<evidence type="ECO:0000313" key="2">
    <source>
        <dbReference type="EMBL" id="MBD3866542.1"/>
    </source>
</evidence>
<dbReference type="AlphaFoldDB" id="A0A8J6XXJ0"/>
<feature type="signal peptide" evidence="1">
    <location>
        <begin position="1"/>
        <end position="33"/>
    </location>
</feature>
<gene>
    <name evidence="2" type="ORF">IFK94_00305</name>
</gene>
<evidence type="ECO:0000256" key="1">
    <source>
        <dbReference type="SAM" id="SignalP"/>
    </source>
</evidence>
<proteinExistence type="predicted"/>
<dbReference type="Proteomes" id="UP000648239">
    <property type="component" value="Unassembled WGS sequence"/>
</dbReference>
<dbReference type="EMBL" id="JACXWD010000001">
    <property type="protein sequence ID" value="MBD3866542.1"/>
    <property type="molecule type" value="Genomic_DNA"/>
</dbReference>
<name>A0A8J6XXJ0_9BACT</name>
<sequence length="419" mass="46809">MIKHTSRSRWNTPILFAAVLAVALFGFSSAVMAQGETEPDEEFNKLGKLYGELEGWAVQPAGADFKPASIHDPTNVANTRLLGIDPSTENRFRVRAGYRLKDNMGEFMVTYTSMNDAESMQKLNPGEFIYGILLTGQQNAGVFNDGLADGFIANAGLKTRDFRIDFYRDAFKGHRISSKWFIGYRRVIHERNMAATYFALAPDVPNVLNPISGVASETLFRRLQPRADTAFQSGTFNGRGLETGMTFKMNLGSSKKVWAEADVSLALLRGKIESEYLSTTHRYILRDTGGNFLYELAPPYDEFEDFDNPGEAEPTATAERIRQQNLRTGLNVQSDSGASMVMEMAVSLRWRVWKNLDVFGGIRQSYYENVGVDLRPRSVTPAGNQVTDGVDLVVNQNDATRDLKSITYEGMFFGIAYTY</sequence>
<feature type="chain" id="PRO_5035183529" evidence="1">
    <location>
        <begin position="34"/>
        <end position="419"/>
    </location>
</feature>
<protein>
    <submittedName>
        <fullName evidence="2">Uncharacterized protein</fullName>
    </submittedName>
</protein>
<comment type="caution">
    <text evidence="2">The sequence shown here is derived from an EMBL/GenBank/DDBJ whole genome shotgun (WGS) entry which is preliminary data.</text>
</comment>
<evidence type="ECO:0000313" key="3">
    <source>
        <dbReference type="Proteomes" id="UP000648239"/>
    </source>
</evidence>